<evidence type="ECO:0000313" key="2">
    <source>
        <dbReference type="EMBL" id="KIY22090.1"/>
    </source>
</evidence>
<dbReference type="PROSITE" id="PS51097">
    <property type="entry name" value="PTS_EIIA_TYPE_5"/>
    <property type="match status" value="1"/>
</dbReference>
<dbReference type="InterPro" id="IPR004716">
    <property type="entry name" value="PTS_IIA_glucitol/sorbitol-sp"/>
</dbReference>
<protein>
    <recommendedName>
        <fullName evidence="4">PTS sorbitol transporter subunit IIA</fullName>
    </recommendedName>
</protein>
<proteinExistence type="predicted"/>
<dbReference type="EMBL" id="JXIQ01000081">
    <property type="protein sequence ID" value="KIY22090.1"/>
    <property type="molecule type" value="Genomic_DNA"/>
</dbReference>
<reference evidence="2 3" key="1">
    <citation type="submission" date="2015-01" db="EMBL/GenBank/DDBJ databases">
        <title>Draft genome sequences of the supercritical CO2 tolerant bacteria Bacillus subterraneus MITOT1 and Bacillus cereus MIT0214.</title>
        <authorList>
            <person name="Peet K.C."/>
            <person name="Thompson J.R."/>
        </authorList>
    </citation>
    <scope>NUCLEOTIDE SEQUENCE [LARGE SCALE GENOMIC DNA]</scope>
    <source>
        <strain evidence="2 3">MITOT1</strain>
    </source>
</reference>
<dbReference type="InterPro" id="IPR036665">
    <property type="entry name" value="PTS_IIA_glucitol/sorbitol_sf"/>
</dbReference>
<evidence type="ECO:0000313" key="3">
    <source>
        <dbReference type="Proteomes" id="UP000032512"/>
    </source>
</evidence>
<dbReference type="GO" id="GO:0009401">
    <property type="term" value="P:phosphoenolpyruvate-dependent sugar phosphotransferase system"/>
    <property type="evidence" value="ECO:0007669"/>
    <property type="project" value="InterPro"/>
</dbReference>
<dbReference type="Pfam" id="PF03829">
    <property type="entry name" value="PTSIIA_gutA"/>
    <property type="match status" value="1"/>
</dbReference>
<dbReference type="PANTHER" id="PTHR40398:SF1">
    <property type="entry name" value="PTS SYSTEM GLUCITOL_SORBITOL-SPECIFIC EIIA COMPONENT"/>
    <property type="match status" value="1"/>
</dbReference>
<dbReference type="Proteomes" id="UP000032512">
    <property type="component" value="Unassembled WGS sequence"/>
</dbReference>
<name>A0A0D6Z9P8_9BACI</name>
<sequence>MTIYDSVVTDIGKEVEAFLKEGMIIIFYESVPDELKNISITHKKQEWLSDVKVGHKFKLNSNVYSITFVGDKVNETLKELGHCTIKFGLEGPDLPGTLCVQEKEVPNIEVGSSIQFIQA</sequence>
<accession>A0A0D6Z9P8</accession>
<feature type="modified residue" description="Phosphohistidine; by HPr" evidence="1">
    <location>
        <position position="42"/>
    </location>
</feature>
<keyword evidence="3" id="KW-1185">Reference proteome</keyword>
<dbReference type="GO" id="GO:0005737">
    <property type="term" value="C:cytoplasm"/>
    <property type="evidence" value="ECO:0007669"/>
    <property type="project" value="InterPro"/>
</dbReference>
<comment type="caution">
    <text evidence="2">The sequence shown here is derived from an EMBL/GenBank/DDBJ whole genome shotgun (WGS) entry which is preliminary data.</text>
</comment>
<dbReference type="OrthoDB" id="5113885at2"/>
<dbReference type="AlphaFoldDB" id="A0A0D6Z9P8"/>
<evidence type="ECO:0000256" key="1">
    <source>
        <dbReference type="PROSITE-ProRule" id="PRU00420"/>
    </source>
</evidence>
<gene>
    <name evidence="2" type="ORF">UB32_10335</name>
</gene>
<evidence type="ECO:0008006" key="4">
    <source>
        <dbReference type="Google" id="ProtNLM"/>
    </source>
</evidence>
<dbReference type="GO" id="GO:0016301">
    <property type="term" value="F:kinase activity"/>
    <property type="evidence" value="ECO:0007669"/>
    <property type="project" value="TreeGrafter"/>
</dbReference>
<dbReference type="PATRIC" id="fig|285983.3.peg.627"/>
<dbReference type="PANTHER" id="PTHR40398">
    <property type="entry name" value="PTS SYSTEM GLUCITOL/SORBITOL-SPECIFIC EIIA COMPONENT"/>
    <property type="match status" value="1"/>
</dbReference>
<dbReference type="Gene3D" id="2.40.33.40">
    <property type="entry name" value="Phosphotransferase system, glucitol/sorbitol-specific IIA component"/>
    <property type="match status" value="1"/>
</dbReference>
<dbReference type="SUPFAM" id="SSF141530">
    <property type="entry name" value="PTSIIA/GutA-like"/>
    <property type="match status" value="1"/>
</dbReference>
<organism evidence="2 3">
    <name type="scientific">Mesobacillus subterraneus</name>
    <dbReference type="NCBI Taxonomy" id="285983"/>
    <lineage>
        <taxon>Bacteria</taxon>
        <taxon>Bacillati</taxon>
        <taxon>Bacillota</taxon>
        <taxon>Bacilli</taxon>
        <taxon>Bacillales</taxon>
        <taxon>Bacillaceae</taxon>
        <taxon>Mesobacillus</taxon>
    </lineage>
</organism>
<dbReference type="GO" id="GO:0008982">
    <property type="term" value="F:protein-N(PI)-phosphohistidine-sugar phosphotransferase activity"/>
    <property type="evidence" value="ECO:0007669"/>
    <property type="project" value="InterPro"/>
</dbReference>
<dbReference type="RefSeq" id="WP_044393534.1">
    <property type="nucleotide sequence ID" value="NZ_JXIQ01000081.1"/>
</dbReference>